<feature type="transmembrane region" description="Helical" evidence="6">
    <location>
        <begin position="75"/>
        <end position="97"/>
    </location>
</feature>
<reference evidence="8 9" key="1">
    <citation type="submission" date="2014-09" db="EMBL/GenBank/DDBJ databases">
        <authorList>
            <person name="Hornung B.V."/>
        </authorList>
    </citation>
    <scope>NUCLEOTIDE SEQUENCE [LARGE SCALE GENOMIC DNA]</scope>
    <source>
        <strain evidence="8 9">FRIFI</strain>
    </source>
</reference>
<gene>
    <name evidence="8" type="ORF">FRIFI_0131</name>
</gene>
<evidence type="ECO:0000256" key="1">
    <source>
        <dbReference type="ARBA" id="ARBA00004651"/>
    </source>
</evidence>
<feature type="transmembrane region" description="Helical" evidence="6">
    <location>
        <begin position="43"/>
        <end position="63"/>
    </location>
</feature>
<proteinExistence type="predicted"/>
<dbReference type="Proteomes" id="UP000245695">
    <property type="component" value="Chromosome 1"/>
</dbReference>
<feature type="domain" description="Mechanosensitive ion channel MscS" evidence="7">
    <location>
        <begin position="96"/>
        <end position="161"/>
    </location>
</feature>
<dbReference type="SUPFAM" id="SSF82689">
    <property type="entry name" value="Mechanosensitive channel protein MscS (YggB), C-terminal domain"/>
    <property type="match status" value="1"/>
</dbReference>
<keyword evidence="4 6" id="KW-1133">Transmembrane helix</keyword>
<dbReference type="Gene3D" id="3.30.70.100">
    <property type="match status" value="1"/>
</dbReference>
<evidence type="ECO:0000256" key="6">
    <source>
        <dbReference type="SAM" id="Phobius"/>
    </source>
</evidence>
<organism evidence="8 9">
    <name type="scientific">Romboutsia hominis</name>
    <dbReference type="NCBI Taxonomy" id="1507512"/>
    <lineage>
        <taxon>Bacteria</taxon>
        <taxon>Bacillati</taxon>
        <taxon>Bacillota</taxon>
        <taxon>Clostridia</taxon>
        <taxon>Peptostreptococcales</taxon>
        <taxon>Peptostreptococcaceae</taxon>
        <taxon>Romboutsia</taxon>
    </lineage>
</organism>
<dbReference type="PANTHER" id="PTHR30460:SF1">
    <property type="entry name" value="MECHANOSENSITIVE ION CHANNEL"/>
    <property type="match status" value="1"/>
</dbReference>
<keyword evidence="2" id="KW-1003">Cell membrane</keyword>
<dbReference type="InterPro" id="IPR011066">
    <property type="entry name" value="MscS_channel_C_sf"/>
</dbReference>
<protein>
    <submittedName>
        <fullName evidence="8">Small-conductance mechanosensitive channel</fullName>
    </submittedName>
</protein>
<dbReference type="KEGG" id="rhom:FRIFI_0131"/>
<dbReference type="RefSeq" id="WP_166504701.1">
    <property type="nucleotide sequence ID" value="NZ_FJTZ01000011.1"/>
</dbReference>
<evidence type="ECO:0000256" key="4">
    <source>
        <dbReference type="ARBA" id="ARBA00022989"/>
    </source>
</evidence>
<feature type="transmembrane region" description="Helical" evidence="6">
    <location>
        <begin position="6"/>
        <end position="22"/>
    </location>
</feature>
<sequence length="281" mass="32113">MIGSFLRSIAIIAASYSILKLIQYSLNKICKITKFDVRYENTLCSVLSSISYYIIFLTSTVLILREFQIVDITKFGTLVTGASIVGILAGVASQSILKDIFNGFFVLFEKQMQVGDFVIINETFRGTIEEIGVRSTSLRDWDLKRITIPNGSISSIRNFSKERMRVVVHVRVPYEEDPMKVLESLEEVCNIMNEQYKNYLFKLPSGKPKGPFNVYGVTDIEDSPVGAKYTITGIVYSYKYFNALRDTKLQILIVFRNNKVRIAYPTHINILHNDNEYRGDF</sequence>
<evidence type="ECO:0000256" key="2">
    <source>
        <dbReference type="ARBA" id="ARBA00022475"/>
    </source>
</evidence>
<evidence type="ECO:0000313" key="8">
    <source>
        <dbReference type="EMBL" id="CEI71685.1"/>
    </source>
</evidence>
<accession>A0A2P2BMQ8</accession>
<evidence type="ECO:0000256" key="5">
    <source>
        <dbReference type="ARBA" id="ARBA00023136"/>
    </source>
</evidence>
<dbReference type="GO" id="GO:0005886">
    <property type="term" value="C:plasma membrane"/>
    <property type="evidence" value="ECO:0007669"/>
    <property type="project" value="UniProtKB-SubCell"/>
</dbReference>
<dbReference type="Gene3D" id="2.30.30.60">
    <property type="match status" value="1"/>
</dbReference>
<dbReference type="InterPro" id="IPR045276">
    <property type="entry name" value="YbiO_bact"/>
</dbReference>
<dbReference type="SUPFAM" id="SSF50182">
    <property type="entry name" value="Sm-like ribonucleoproteins"/>
    <property type="match status" value="1"/>
</dbReference>
<dbReference type="GO" id="GO:0008381">
    <property type="term" value="F:mechanosensitive monoatomic ion channel activity"/>
    <property type="evidence" value="ECO:0007669"/>
    <property type="project" value="InterPro"/>
</dbReference>
<dbReference type="Pfam" id="PF00924">
    <property type="entry name" value="MS_channel_2nd"/>
    <property type="match status" value="1"/>
</dbReference>
<evidence type="ECO:0000313" key="9">
    <source>
        <dbReference type="Proteomes" id="UP000245695"/>
    </source>
</evidence>
<keyword evidence="3 6" id="KW-0812">Transmembrane</keyword>
<comment type="subcellular location">
    <subcellularLocation>
        <location evidence="1">Cell membrane</location>
        <topology evidence="1">Multi-pass membrane protein</topology>
    </subcellularLocation>
</comment>
<keyword evidence="9" id="KW-1185">Reference proteome</keyword>
<dbReference type="InterPro" id="IPR010920">
    <property type="entry name" value="LSM_dom_sf"/>
</dbReference>
<dbReference type="EMBL" id="LN650648">
    <property type="protein sequence ID" value="CEI71685.1"/>
    <property type="molecule type" value="Genomic_DNA"/>
</dbReference>
<dbReference type="Gene3D" id="1.10.287.1260">
    <property type="match status" value="1"/>
</dbReference>
<keyword evidence="5 6" id="KW-0472">Membrane</keyword>
<dbReference type="InterPro" id="IPR006685">
    <property type="entry name" value="MscS_channel_2nd"/>
</dbReference>
<name>A0A2P2BMQ8_9FIRM</name>
<dbReference type="AlphaFoldDB" id="A0A2P2BMQ8"/>
<evidence type="ECO:0000256" key="3">
    <source>
        <dbReference type="ARBA" id="ARBA00022692"/>
    </source>
</evidence>
<dbReference type="PANTHER" id="PTHR30460">
    <property type="entry name" value="MODERATE CONDUCTANCE MECHANOSENSITIVE CHANNEL YBIO"/>
    <property type="match status" value="1"/>
</dbReference>
<evidence type="ECO:0000259" key="7">
    <source>
        <dbReference type="Pfam" id="PF00924"/>
    </source>
</evidence>
<dbReference type="InterPro" id="IPR023408">
    <property type="entry name" value="MscS_beta-dom_sf"/>
</dbReference>